<reference evidence="1 2" key="1">
    <citation type="submission" date="2016-11" db="EMBL/GenBank/DDBJ databases">
        <authorList>
            <person name="Jaros S."/>
            <person name="Januszkiewicz K."/>
            <person name="Wedrychowicz H."/>
        </authorList>
    </citation>
    <scope>NUCLEOTIDE SEQUENCE [LARGE SCALE GENOMIC DNA]</scope>
    <source>
        <strain evidence="1 2">DSM 19022</strain>
    </source>
</reference>
<gene>
    <name evidence="1" type="ORF">SAMN02745176_00149</name>
</gene>
<keyword evidence="2" id="KW-1185">Reference proteome</keyword>
<dbReference type="Proteomes" id="UP000184442">
    <property type="component" value="Unassembled WGS sequence"/>
</dbReference>
<dbReference type="STRING" id="1122184.SAMN02745176_00149"/>
<evidence type="ECO:0000313" key="2">
    <source>
        <dbReference type="Proteomes" id="UP000184442"/>
    </source>
</evidence>
<accession>A0A1M6AWD0</accession>
<proteinExistence type="predicted"/>
<evidence type="ECO:0000313" key="1">
    <source>
        <dbReference type="EMBL" id="SHI40762.1"/>
    </source>
</evidence>
<dbReference type="AlphaFoldDB" id="A0A1M6AWD0"/>
<dbReference type="EMBL" id="FQZS01000003">
    <property type="protein sequence ID" value="SHI40762.1"/>
    <property type="molecule type" value="Genomic_DNA"/>
</dbReference>
<organism evidence="1 2">
    <name type="scientific">Lutispora thermophila DSM 19022</name>
    <dbReference type="NCBI Taxonomy" id="1122184"/>
    <lineage>
        <taxon>Bacteria</taxon>
        <taxon>Bacillati</taxon>
        <taxon>Bacillota</taxon>
        <taxon>Clostridia</taxon>
        <taxon>Lutisporales</taxon>
        <taxon>Lutisporaceae</taxon>
        <taxon>Lutispora</taxon>
    </lineage>
</organism>
<name>A0A1M6AWD0_9FIRM</name>
<protein>
    <submittedName>
        <fullName evidence="1">Uncharacterized protein</fullName>
    </submittedName>
</protein>
<dbReference type="RefSeq" id="WP_073023483.1">
    <property type="nucleotide sequence ID" value="NZ_FQZS01000003.1"/>
</dbReference>
<sequence length="67" mass="7950">MNYEEMWNDLKEALLEKKTDVRETYGKMNLREISLLWVLRQMQKLDPTITDEMLTYPGDNAPFPDGI</sequence>